<evidence type="ECO:0000259" key="10">
    <source>
        <dbReference type="Pfam" id="PF00696"/>
    </source>
</evidence>
<comment type="subcellular location">
    <subcellularLocation>
        <location evidence="9">Cytoplasm</location>
    </subcellularLocation>
</comment>
<gene>
    <name evidence="9" type="primary">argB</name>
    <name evidence="11" type="ORF">SAMN05421823_11389</name>
</gene>
<feature type="binding site" evidence="9">
    <location>
        <position position="144"/>
    </location>
    <ligand>
        <name>substrate</name>
    </ligand>
</feature>
<evidence type="ECO:0000256" key="6">
    <source>
        <dbReference type="ARBA" id="ARBA00022777"/>
    </source>
</evidence>
<keyword evidence="4 9" id="KW-0808">Transferase</keyword>
<comment type="function">
    <text evidence="9">Catalyzes the ATP-dependent phosphorylation of N-acetyl-L-glutamate.</text>
</comment>
<keyword evidence="7 9" id="KW-0067">ATP-binding</keyword>
<sequence>MEEPDALQELIAHFAAIPGKKVLVHGGGRTATDVAGRLGLESRMVQGRRITDADTLDVITMVYGGLISRKVVAQLQAAGVNAVGLTGADLNLIRARKRPVGEIDWGFVGDVESVNGDGLHALLETGAVPVFAAITHDGHGQLFNTNADTIAAELAAALSAYYDVTLAYCFEHPGVMRDLNDPNSLVAELTSARYRTLKDDGTIKEGMLPKLDNGFRALAKGAQHVVVCKSDQLQFQQPQGTWLTEA</sequence>
<feature type="binding site" evidence="9">
    <location>
        <begin position="27"/>
        <end position="28"/>
    </location>
    <ligand>
        <name>substrate</name>
    </ligand>
</feature>
<comment type="similarity">
    <text evidence="9">Belongs to the acetylglutamate kinase family. ArgB subfamily.</text>
</comment>
<dbReference type="Proteomes" id="UP000198510">
    <property type="component" value="Unassembled WGS sequence"/>
</dbReference>
<dbReference type="GO" id="GO:0005737">
    <property type="term" value="C:cytoplasm"/>
    <property type="evidence" value="ECO:0007669"/>
    <property type="project" value="UniProtKB-SubCell"/>
</dbReference>
<keyword evidence="9" id="KW-0963">Cytoplasm</keyword>
<dbReference type="AlphaFoldDB" id="A0A1G9T596"/>
<dbReference type="GO" id="GO:0005524">
    <property type="term" value="F:ATP binding"/>
    <property type="evidence" value="ECO:0007669"/>
    <property type="project" value="UniProtKB-UniRule"/>
</dbReference>
<comment type="catalytic activity">
    <reaction evidence="8 9">
        <text>N-acetyl-L-glutamate + ATP = N-acetyl-L-glutamyl 5-phosphate + ADP</text>
        <dbReference type="Rhea" id="RHEA:14629"/>
        <dbReference type="ChEBI" id="CHEBI:30616"/>
        <dbReference type="ChEBI" id="CHEBI:44337"/>
        <dbReference type="ChEBI" id="CHEBI:57936"/>
        <dbReference type="ChEBI" id="CHEBI:456216"/>
        <dbReference type="EC" id="2.7.2.8"/>
    </reaction>
</comment>
<dbReference type="Pfam" id="PF00696">
    <property type="entry name" value="AA_kinase"/>
    <property type="match status" value="1"/>
</dbReference>
<name>A0A1G9T596_9BACT</name>
<keyword evidence="2 9" id="KW-0055">Arginine biosynthesis</keyword>
<accession>A0A1G9T596</accession>
<dbReference type="SUPFAM" id="SSF53633">
    <property type="entry name" value="Carbamate kinase-like"/>
    <property type="match status" value="1"/>
</dbReference>
<evidence type="ECO:0000256" key="7">
    <source>
        <dbReference type="ARBA" id="ARBA00022840"/>
    </source>
</evidence>
<keyword evidence="6 9" id="KW-0418">Kinase</keyword>
<dbReference type="UniPathway" id="UPA00068">
    <property type="reaction ID" value="UER00107"/>
</dbReference>
<dbReference type="CDD" id="cd04238">
    <property type="entry name" value="AAK_NAGK-like"/>
    <property type="match status" value="1"/>
</dbReference>
<dbReference type="InterPro" id="IPR004662">
    <property type="entry name" value="AcgluKinase_fam"/>
</dbReference>
<comment type="pathway">
    <text evidence="1 9">Amino-acid biosynthesis; L-arginine biosynthesis; N(2)-acetyl-L-ornithine from L-glutamate: step 2/4.</text>
</comment>
<dbReference type="HAMAP" id="MF_00082">
    <property type="entry name" value="ArgB"/>
    <property type="match status" value="1"/>
</dbReference>
<comment type="caution">
    <text evidence="9">Lacks conserved residue(s) required for the propagation of feature annotation.</text>
</comment>
<evidence type="ECO:0000313" key="12">
    <source>
        <dbReference type="Proteomes" id="UP000198510"/>
    </source>
</evidence>
<evidence type="ECO:0000256" key="5">
    <source>
        <dbReference type="ARBA" id="ARBA00022741"/>
    </source>
</evidence>
<keyword evidence="3 9" id="KW-0028">Amino-acid biosynthesis</keyword>
<evidence type="ECO:0000256" key="2">
    <source>
        <dbReference type="ARBA" id="ARBA00022571"/>
    </source>
</evidence>
<dbReference type="PANTHER" id="PTHR23342">
    <property type="entry name" value="N-ACETYLGLUTAMATE SYNTHASE"/>
    <property type="match status" value="1"/>
</dbReference>
<dbReference type="EMBL" id="FNFO01000013">
    <property type="protein sequence ID" value="SDM42797.1"/>
    <property type="molecule type" value="Genomic_DNA"/>
</dbReference>
<feature type="site" description="Transition state stabilizer" evidence="9">
    <location>
        <position position="210"/>
    </location>
</feature>
<organism evidence="11 12">
    <name type="scientific">Catalinimonas alkaloidigena</name>
    <dbReference type="NCBI Taxonomy" id="1075417"/>
    <lineage>
        <taxon>Bacteria</taxon>
        <taxon>Pseudomonadati</taxon>
        <taxon>Bacteroidota</taxon>
        <taxon>Cytophagia</taxon>
        <taxon>Cytophagales</taxon>
        <taxon>Catalimonadaceae</taxon>
        <taxon>Catalinimonas</taxon>
    </lineage>
</organism>
<evidence type="ECO:0000256" key="9">
    <source>
        <dbReference type="HAMAP-Rule" id="MF_00082"/>
    </source>
</evidence>
<feature type="domain" description="Aspartate/glutamate/uridylate kinase" evidence="10">
    <location>
        <begin position="5"/>
        <end position="228"/>
    </location>
</feature>
<dbReference type="Gene3D" id="3.40.1160.10">
    <property type="entry name" value="Acetylglutamate kinase-like"/>
    <property type="match status" value="1"/>
</dbReference>
<dbReference type="InterPro" id="IPR001048">
    <property type="entry name" value="Asp/Glu/Uridylate_kinase"/>
</dbReference>
<dbReference type="InterPro" id="IPR036393">
    <property type="entry name" value="AceGlu_kinase-like_sf"/>
</dbReference>
<dbReference type="NCBIfam" id="TIGR00761">
    <property type="entry name" value="argB"/>
    <property type="match status" value="1"/>
</dbReference>
<evidence type="ECO:0000256" key="4">
    <source>
        <dbReference type="ARBA" id="ARBA00022679"/>
    </source>
</evidence>
<dbReference type="GO" id="GO:0042450">
    <property type="term" value="P:L-arginine biosynthetic process via ornithine"/>
    <property type="evidence" value="ECO:0007669"/>
    <property type="project" value="UniProtKB-UniRule"/>
</dbReference>
<evidence type="ECO:0000313" key="11">
    <source>
        <dbReference type="EMBL" id="SDM42797.1"/>
    </source>
</evidence>
<dbReference type="GO" id="GO:0003991">
    <property type="term" value="F:acetylglutamate kinase activity"/>
    <property type="evidence" value="ECO:0007669"/>
    <property type="project" value="UniProtKB-UniRule"/>
</dbReference>
<evidence type="ECO:0000256" key="3">
    <source>
        <dbReference type="ARBA" id="ARBA00022605"/>
    </source>
</evidence>
<feature type="binding site" evidence="9">
    <location>
        <position position="49"/>
    </location>
    <ligand>
        <name>substrate</name>
    </ligand>
</feature>
<keyword evidence="12" id="KW-1185">Reference proteome</keyword>
<dbReference type="PIRSF" id="PIRSF000728">
    <property type="entry name" value="NAGK"/>
    <property type="match status" value="1"/>
</dbReference>
<dbReference type="PANTHER" id="PTHR23342:SF0">
    <property type="entry name" value="N-ACETYLGLUTAMATE SYNTHASE, MITOCHONDRIAL"/>
    <property type="match status" value="1"/>
</dbReference>
<keyword evidence="5 9" id="KW-0547">Nucleotide-binding</keyword>
<reference evidence="11 12" key="1">
    <citation type="submission" date="2016-10" db="EMBL/GenBank/DDBJ databases">
        <authorList>
            <person name="de Groot N.N."/>
        </authorList>
    </citation>
    <scope>NUCLEOTIDE SEQUENCE [LARGE SCALE GENOMIC DNA]</scope>
    <source>
        <strain evidence="11 12">DSM 25186</strain>
    </source>
</reference>
<dbReference type="EC" id="2.7.2.8" evidence="9"/>
<protein>
    <recommendedName>
        <fullName evidence="9">Acetylglutamate kinase</fullName>
        <ecNumber evidence="9">2.7.2.8</ecNumber>
    </recommendedName>
    <alternativeName>
        <fullName evidence="9">N-acetyl-L-glutamate 5-phosphotransferase</fullName>
    </alternativeName>
    <alternativeName>
        <fullName evidence="9">NAG kinase</fullName>
        <shortName evidence="9">NAGK</shortName>
    </alternativeName>
</protein>
<dbReference type="InterPro" id="IPR037528">
    <property type="entry name" value="ArgB"/>
</dbReference>
<dbReference type="STRING" id="1075417.SAMN05421823_11389"/>
<evidence type="ECO:0000256" key="1">
    <source>
        <dbReference type="ARBA" id="ARBA00004828"/>
    </source>
</evidence>
<proteinExistence type="inferred from homology"/>
<evidence type="ECO:0000256" key="8">
    <source>
        <dbReference type="ARBA" id="ARBA00048141"/>
    </source>
</evidence>